<dbReference type="Proteomes" id="UP000076004">
    <property type="component" value="Unassembled WGS sequence"/>
</dbReference>
<evidence type="ECO:0000313" key="6">
    <source>
        <dbReference type="Proteomes" id="UP000076004"/>
    </source>
</evidence>
<dbReference type="GeneID" id="29774824"/>
<dbReference type="KEGG" id="pgab:PGSY75_0415700"/>
<evidence type="ECO:0000256" key="2">
    <source>
        <dbReference type="ARBA" id="ARBA00022528"/>
    </source>
</evidence>
<dbReference type="VEuPathDB" id="PlasmoDB:PGABG01_0413500"/>
<gene>
    <name evidence="5" type="ORF">PGSY75_0415700</name>
</gene>
<evidence type="ECO:0000256" key="3">
    <source>
        <dbReference type="ARBA" id="ARBA00022640"/>
    </source>
</evidence>
<dbReference type="RefSeq" id="XP_018643369.1">
    <property type="nucleotide sequence ID" value="XM_018784207.1"/>
</dbReference>
<reference evidence="5 6" key="1">
    <citation type="journal article" date="2016" name="Nat. Commun.">
        <title>Genomes of cryptic chimpanzee Plasmodium species reveal key evolutionary events leading to human malaria.</title>
        <authorList>
            <person name="Sundararaman S.A."/>
            <person name="Plenderleith L.J."/>
            <person name="Liu W."/>
            <person name="Loy D.E."/>
            <person name="Learn G.H."/>
            <person name="Li Y."/>
            <person name="Shaw K.S."/>
            <person name="Ayouba A."/>
            <person name="Peeters M."/>
            <person name="Speede S."/>
            <person name="Shaw G.M."/>
            <person name="Bushman F.D."/>
            <person name="Brisson D."/>
            <person name="Rayner J.C."/>
            <person name="Sharp P.M."/>
            <person name="Hahn B.H."/>
        </authorList>
    </citation>
    <scope>NUCLEOTIDE SEQUENCE [LARGE SCALE GENOMIC DNA]</scope>
    <source>
        <strain evidence="5 6">SY75</strain>
    </source>
</reference>
<dbReference type="PANTHER" id="PTHR33926:SF4">
    <property type="entry name" value="PROTEIN TIC 22, CHLOROPLASTIC"/>
    <property type="match status" value="1"/>
</dbReference>
<evidence type="ECO:0000313" key="5">
    <source>
        <dbReference type="EMBL" id="KYO02849.1"/>
    </source>
</evidence>
<comment type="subcellular location">
    <subcellularLocation>
        <location evidence="1">Plastid</location>
        <location evidence="1">Chloroplast</location>
    </subcellularLocation>
</comment>
<feature type="compositionally biased region" description="Basic and acidic residues" evidence="4">
    <location>
        <begin position="306"/>
        <end position="348"/>
    </location>
</feature>
<feature type="region of interest" description="Disordered" evidence="4">
    <location>
        <begin position="306"/>
        <end position="358"/>
    </location>
</feature>
<organism evidence="5 6">
    <name type="scientific">Plasmodium gaboni</name>
    <dbReference type="NCBI Taxonomy" id="647221"/>
    <lineage>
        <taxon>Eukaryota</taxon>
        <taxon>Sar</taxon>
        <taxon>Alveolata</taxon>
        <taxon>Apicomplexa</taxon>
        <taxon>Aconoidasida</taxon>
        <taxon>Haemosporida</taxon>
        <taxon>Plasmodiidae</taxon>
        <taxon>Plasmodium</taxon>
        <taxon>Plasmodium (Laverania)</taxon>
    </lineage>
</organism>
<dbReference type="InterPro" id="IPR007378">
    <property type="entry name" value="Tic22-like"/>
</dbReference>
<accession>A0A151LUL0</accession>
<protein>
    <submittedName>
        <fullName evidence="5">Uncharacterized protein</fullName>
    </submittedName>
</protein>
<evidence type="ECO:0000256" key="1">
    <source>
        <dbReference type="ARBA" id="ARBA00004229"/>
    </source>
</evidence>
<name>A0A151LUL0_9APIC</name>
<evidence type="ECO:0000256" key="4">
    <source>
        <dbReference type="SAM" id="MobiDB-lite"/>
    </source>
</evidence>
<dbReference type="PANTHER" id="PTHR33926">
    <property type="entry name" value="PROTEIN TIC 22, CHLOROPLASTIC"/>
    <property type="match status" value="1"/>
</dbReference>
<sequence>MRLLKYGRELIVLLYVIQIFVIKTKKILSSEKQCPHKIYPPINKELFNIKNNGYRFLRKVNFLFFKGKKSDYEMKNLENVPLFAVTNEFDEIILSFHFNNNNNSNNNNNNNNNSNNNSNNLYVNEKEFFDKHIKLSNEENKLLFPMVLYNDEYRSQINVNEIYDPTNSVAIFFFDLKTAEAYRDDILYLYNKNLKEEKKTNTPFFGSKIMLTNLSYFMKIKNMYKSKINFILIPNYEQLQNVLKNKKVFYGTPIYYINKIKLRKSILKKKFFHLFYNDLEKTKRVQLYPNVYLTYTIEVTKNEKINKSDEKEGNHMKDNSNNKNDDHTNDHNNNDHHNNDHHNNDHHNNHNHNNNNDNDETLIIQIETKDQKKYIPIFFSYEQASQFYNIFLKHFQNNFTEYCLPKPNIILNSFENLITALKYSNYKKLTNFHNIFFMPTNVSYDEDVYAPKKSFFTFCMKKIFQKINYDLFRSFRKNLNYLISDYIYDK</sequence>
<keyword evidence="3" id="KW-0934">Plastid</keyword>
<dbReference type="AlphaFoldDB" id="A0A151LUL0"/>
<dbReference type="VEuPathDB" id="PlasmoDB:PGSY75_0415700"/>
<dbReference type="EMBL" id="LVLB01000005">
    <property type="protein sequence ID" value="KYO02849.1"/>
    <property type="molecule type" value="Genomic_DNA"/>
</dbReference>
<keyword evidence="2" id="KW-0150">Chloroplast</keyword>
<dbReference type="GO" id="GO:0015031">
    <property type="term" value="P:protein transport"/>
    <property type="evidence" value="ECO:0007669"/>
    <property type="project" value="InterPro"/>
</dbReference>
<proteinExistence type="predicted"/>
<dbReference type="GO" id="GO:0009507">
    <property type="term" value="C:chloroplast"/>
    <property type="evidence" value="ECO:0007669"/>
    <property type="project" value="UniProtKB-SubCell"/>
</dbReference>
<comment type="caution">
    <text evidence="5">The sequence shown here is derived from an EMBL/GenBank/DDBJ whole genome shotgun (WGS) entry which is preliminary data.</text>
</comment>